<name>A0ABX0QDY7_9BACT</name>
<gene>
    <name evidence="1" type="ORF">F7231_09275</name>
</gene>
<dbReference type="InterPro" id="IPR009078">
    <property type="entry name" value="Ferritin-like_SF"/>
</dbReference>
<dbReference type="PROSITE" id="PS51318">
    <property type="entry name" value="TAT"/>
    <property type="match status" value="1"/>
</dbReference>
<protein>
    <submittedName>
        <fullName evidence="1">Ferritin-like domain-containing protein</fullName>
    </submittedName>
</protein>
<dbReference type="Pfam" id="PF13668">
    <property type="entry name" value="Ferritin_2"/>
    <property type="match status" value="1"/>
</dbReference>
<reference evidence="2" key="1">
    <citation type="submission" date="2019-09" db="EMBL/GenBank/DDBJ databases">
        <authorList>
            <person name="Jung D.-H."/>
        </authorList>
    </citation>
    <scope>NUCLEOTIDE SEQUENCE [LARGE SCALE GENOMIC DNA]</scope>
    <source>
        <strain evidence="2">JA-25</strain>
    </source>
</reference>
<organism evidence="1 2">
    <name type="scientific">Fibrivirga algicola</name>
    <dbReference type="NCBI Taxonomy" id="2950420"/>
    <lineage>
        <taxon>Bacteria</taxon>
        <taxon>Pseudomonadati</taxon>
        <taxon>Bacteroidota</taxon>
        <taxon>Cytophagia</taxon>
        <taxon>Cytophagales</taxon>
        <taxon>Spirosomataceae</taxon>
        <taxon>Fibrivirga</taxon>
    </lineage>
</organism>
<dbReference type="EMBL" id="WAEL01000003">
    <property type="protein sequence ID" value="NID10366.1"/>
    <property type="molecule type" value="Genomic_DNA"/>
</dbReference>
<evidence type="ECO:0000313" key="2">
    <source>
        <dbReference type="Proteomes" id="UP000606008"/>
    </source>
</evidence>
<accession>A0ABX0QDY7</accession>
<evidence type="ECO:0000313" key="1">
    <source>
        <dbReference type="EMBL" id="NID10366.1"/>
    </source>
</evidence>
<proteinExistence type="predicted"/>
<dbReference type="InterPro" id="IPR006311">
    <property type="entry name" value="TAT_signal"/>
</dbReference>
<comment type="caution">
    <text evidence="1">The sequence shown here is derived from an EMBL/GenBank/DDBJ whole genome shotgun (WGS) entry which is preliminary data.</text>
</comment>
<reference evidence="2" key="2">
    <citation type="submission" date="2023-07" db="EMBL/GenBank/DDBJ databases">
        <authorList>
            <person name="Jung D.-H."/>
        </authorList>
    </citation>
    <scope>NUCLEOTIDE SEQUENCE [LARGE SCALE GENOMIC DNA]</scope>
    <source>
        <strain evidence="2">JA-25</strain>
    </source>
</reference>
<dbReference type="SUPFAM" id="SSF47240">
    <property type="entry name" value="Ferritin-like"/>
    <property type="match status" value="1"/>
</dbReference>
<sequence length="245" mass="26458">MEELNTLPESPARVDGVGRRSFLRYVGGAAVVGGILSSCTPDSEVAVSTTPEYNLNKYARQMSNGITVDLGTGEVAILNYAYALEQLEAAYYEMLLANPYPEMTAMERAMFTDIRDHEVVHRQFFKAALGSAAIPGLTPNFSGINFRQRSVAIDVARQFEDVGVTAYNGAGKYLKTANYLLTAGKIVSVEARHAALLSELQFPFSSSFAGDTPVDGQGLERSREPGAVLAIVAPFVQETITFTLA</sequence>
<keyword evidence="2" id="KW-1185">Reference proteome</keyword>
<dbReference type="Proteomes" id="UP000606008">
    <property type="component" value="Unassembled WGS sequence"/>
</dbReference>
<dbReference type="RefSeq" id="WP_085410792.1">
    <property type="nucleotide sequence ID" value="NZ_WAEL01000003.1"/>
</dbReference>